<feature type="compositionally biased region" description="Basic and acidic residues" evidence="1">
    <location>
        <begin position="109"/>
        <end position="119"/>
    </location>
</feature>
<dbReference type="AlphaFoldDB" id="A0AAV7UWK6"/>
<feature type="region of interest" description="Disordered" evidence="1">
    <location>
        <begin position="20"/>
        <end position="134"/>
    </location>
</feature>
<proteinExistence type="predicted"/>
<reference evidence="2" key="1">
    <citation type="journal article" date="2022" name="bioRxiv">
        <title>Sequencing and chromosome-scale assembly of the giantPleurodeles waltlgenome.</title>
        <authorList>
            <person name="Brown T."/>
            <person name="Elewa A."/>
            <person name="Iarovenko S."/>
            <person name="Subramanian E."/>
            <person name="Araus A.J."/>
            <person name="Petzold A."/>
            <person name="Susuki M."/>
            <person name="Suzuki K.-i.T."/>
            <person name="Hayashi T."/>
            <person name="Toyoda A."/>
            <person name="Oliveira C."/>
            <person name="Osipova E."/>
            <person name="Leigh N.D."/>
            <person name="Simon A."/>
            <person name="Yun M.H."/>
        </authorList>
    </citation>
    <scope>NUCLEOTIDE SEQUENCE</scope>
    <source>
        <strain evidence="2">20211129_DDA</strain>
        <tissue evidence="2">Liver</tissue>
    </source>
</reference>
<name>A0AAV7UWK6_PLEWA</name>
<gene>
    <name evidence="2" type="ORF">NDU88_002774</name>
</gene>
<evidence type="ECO:0000256" key="1">
    <source>
        <dbReference type="SAM" id="MobiDB-lite"/>
    </source>
</evidence>
<accession>A0AAV7UWK6</accession>
<feature type="compositionally biased region" description="Basic and acidic residues" evidence="1">
    <location>
        <begin position="82"/>
        <end position="91"/>
    </location>
</feature>
<sequence>MVTSVESHPDSPLICIRFRASGRNAEPRSPTSVALTNLKWRQADFDTPASQTGPLRPTSNPEHKGKRDRHSALAPCRRKAEKRVARPAHDRTGKKRAAPCSERCAPPSLRRESPDRAPEPRGSLPRPGRRTRGK</sequence>
<organism evidence="2 3">
    <name type="scientific">Pleurodeles waltl</name>
    <name type="common">Iberian ribbed newt</name>
    <dbReference type="NCBI Taxonomy" id="8319"/>
    <lineage>
        <taxon>Eukaryota</taxon>
        <taxon>Metazoa</taxon>
        <taxon>Chordata</taxon>
        <taxon>Craniata</taxon>
        <taxon>Vertebrata</taxon>
        <taxon>Euteleostomi</taxon>
        <taxon>Amphibia</taxon>
        <taxon>Batrachia</taxon>
        <taxon>Caudata</taxon>
        <taxon>Salamandroidea</taxon>
        <taxon>Salamandridae</taxon>
        <taxon>Pleurodelinae</taxon>
        <taxon>Pleurodeles</taxon>
    </lineage>
</organism>
<evidence type="ECO:0000313" key="3">
    <source>
        <dbReference type="Proteomes" id="UP001066276"/>
    </source>
</evidence>
<protein>
    <submittedName>
        <fullName evidence="2">Uncharacterized protein</fullName>
    </submittedName>
</protein>
<evidence type="ECO:0000313" key="2">
    <source>
        <dbReference type="EMBL" id="KAJ1193477.1"/>
    </source>
</evidence>
<dbReference type="EMBL" id="JANPWB010000004">
    <property type="protein sequence ID" value="KAJ1193477.1"/>
    <property type="molecule type" value="Genomic_DNA"/>
</dbReference>
<comment type="caution">
    <text evidence="2">The sequence shown here is derived from an EMBL/GenBank/DDBJ whole genome shotgun (WGS) entry which is preliminary data.</text>
</comment>
<feature type="compositionally biased region" description="Polar residues" evidence="1">
    <location>
        <begin position="48"/>
        <end position="60"/>
    </location>
</feature>
<keyword evidence="3" id="KW-1185">Reference proteome</keyword>
<dbReference type="Proteomes" id="UP001066276">
    <property type="component" value="Chromosome 2_2"/>
</dbReference>